<dbReference type="Proteomes" id="UP001193748">
    <property type="component" value="Unassembled WGS sequence"/>
</dbReference>
<evidence type="ECO:0000256" key="3">
    <source>
        <dbReference type="ARBA" id="ARBA00023004"/>
    </source>
</evidence>
<dbReference type="SUPFAM" id="SSF102114">
    <property type="entry name" value="Radical SAM enzymes"/>
    <property type="match status" value="1"/>
</dbReference>
<name>A0AAX0B0W6_CLOBE</name>
<keyword evidence="1" id="KW-0949">S-adenosyl-L-methionine</keyword>
<evidence type="ECO:0000256" key="1">
    <source>
        <dbReference type="ARBA" id="ARBA00022691"/>
    </source>
</evidence>
<evidence type="ECO:0000256" key="2">
    <source>
        <dbReference type="ARBA" id="ARBA00022723"/>
    </source>
</evidence>
<dbReference type="InterPro" id="IPR013785">
    <property type="entry name" value="Aldolase_TIM"/>
</dbReference>
<dbReference type="CDD" id="cd01335">
    <property type="entry name" value="Radical_SAM"/>
    <property type="match status" value="1"/>
</dbReference>
<dbReference type="AlphaFoldDB" id="A0AAX0B0W6"/>
<accession>A0AAX0B0W6</accession>
<reference evidence="6" key="2">
    <citation type="journal article" date="2022" name="Nat. Biotechnol.">
        <title>Carbon-negative production of acetone and isopropanol by gas fermentation at industrial pilot scale.</title>
        <authorList>
            <person name="Liew F.E."/>
            <person name="Nogle R."/>
            <person name="Abdalla T."/>
            <person name="Rasor B.J."/>
            <person name="Canter C."/>
            <person name="Jensen R.O."/>
            <person name="Wang L."/>
            <person name="Strutz J."/>
            <person name="Chirania P."/>
            <person name="De Tissera S."/>
            <person name="Mueller A.P."/>
            <person name="Ruan Z."/>
            <person name="Gao A."/>
            <person name="Tran L."/>
            <person name="Engle N.L."/>
            <person name="Bromley J.C."/>
            <person name="Daniell J."/>
            <person name="Conrado R."/>
            <person name="Tschaplinski T.J."/>
            <person name="Giannone R.J."/>
            <person name="Hettich R.L."/>
            <person name="Karim A.S."/>
            <person name="Simpson S.D."/>
            <person name="Brown S.D."/>
            <person name="Leang C."/>
            <person name="Jewett M.C."/>
            <person name="Kopke M."/>
        </authorList>
    </citation>
    <scope>NUCLEOTIDE SEQUENCE</scope>
    <source>
        <strain evidence="6">DJ080</strain>
    </source>
</reference>
<keyword evidence="4" id="KW-0411">Iron-sulfur</keyword>
<evidence type="ECO:0000313" key="6">
    <source>
        <dbReference type="EMBL" id="NRT88970.1"/>
    </source>
</evidence>
<dbReference type="PANTHER" id="PTHR11228:SF7">
    <property type="entry name" value="PQQA PEPTIDE CYCLASE"/>
    <property type="match status" value="1"/>
</dbReference>
<dbReference type="Pfam" id="PF04055">
    <property type="entry name" value="Radical_SAM"/>
    <property type="match status" value="1"/>
</dbReference>
<dbReference type="GO" id="GO:0046872">
    <property type="term" value="F:metal ion binding"/>
    <property type="evidence" value="ECO:0007669"/>
    <property type="project" value="UniProtKB-KW"/>
</dbReference>
<proteinExistence type="predicted"/>
<dbReference type="InterPro" id="IPR050377">
    <property type="entry name" value="Radical_SAM_PqqE_MftC-like"/>
</dbReference>
<gene>
    <name evidence="6" type="ORF">B0H41_002649</name>
</gene>
<sequence>MPQNLVYDLIKQAKELGVTSICLSGGEPLLYPKVYEIINAIITNDMVPFLSTNGSLLDESMVLSLFKSGLSSIQVSLDSSIPDIHHDMTQTKNTFNKVIDGIKLLKSKNMYVKINSVITIDNYSTIDQHIDALAKLNVDEIRLTWENAISCEKIVKHPNRTLNLELIKDLKEVVLNKQNKYKHCKILFSKSPLETWTNPQDIITCGNLMKAMVILPTGNVSICEMIQNDPTLVYGNVYG</sequence>
<dbReference type="InterPro" id="IPR058240">
    <property type="entry name" value="rSAM_sf"/>
</dbReference>
<dbReference type="Gene3D" id="3.20.20.70">
    <property type="entry name" value="Aldolase class I"/>
    <property type="match status" value="1"/>
</dbReference>
<dbReference type="InterPro" id="IPR007197">
    <property type="entry name" value="rSAM"/>
</dbReference>
<dbReference type="GO" id="GO:0003824">
    <property type="term" value="F:catalytic activity"/>
    <property type="evidence" value="ECO:0007669"/>
    <property type="project" value="InterPro"/>
</dbReference>
<dbReference type="PROSITE" id="PS51918">
    <property type="entry name" value="RADICAL_SAM"/>
    <property type="match status" value="1"/>
</dbReference>
<feature type="domain" description="Radical SAM core" evidence="5">
    <location>
        <begin position="1"/>
        <end position="185"/>
    </location>
</feature>
<evidence type="ECO:0000256" key="4">
    <source>
        <dbReference type="ARBA" id="ARBA00023014"/>
    </source>
</evidence>
<reference evidence="6" key="1">
    <citation type="submission" date="2020-05" db="EMBL/GenBank/DDBJ databases">
        <authorList>
            <person name="Brown S."/>
            <person name="Huntemann M."/>
            <person name="Clum A."/>
            <person name="Spunde A."/>
            <person name="Palaniappan K."/>
            <person name="Ritter S."/>
            <person name="Mikhailova N."/>
            <person name="Chen I.-M."/>
            <person name="Stamatis D."/>
            <person name="Reddy T."/>
            <person name="O'Malley R."/>
            <person name="Daum C."/>
            <person name="Shapiro N."/>
            <person name="Ivanova N."/>
            <person name="Kyrpides N."/>
            <person name="Woyke T."/>
        </authorList>
    </citation>
    <scope>NUCLEOTIDE SEQUENCE</scope>
    <source>
        <strain evidence="6">DJ080</strain>
    </source>
</reference>
<dbReference type="GO" id="GO:0006783">
    <property type="term" value="P:heme biosynthetic process"/>
    <property type="evidence" value="ECO:0007669"/>
    <property type="project" value="TreeGrafter"/>
</dbReference>
<keyword evidence="2" id="KW-0479">Metal-binding</keyword>
<keyword evidence="3" id="KW-0408">Iron</keyword>
<comment type="caution">
    <text evidence="6">The sequence shown here is derived from an EMBL/GenBank/DDBJ whole genome shotgun (WGS) entry which is preliminary data.</text>
</comment>
<organism evidence="6 7">
    <name type="scientific">Clostridium beijerinckii</name>
    <name type="common">Clostridium MP</name>
    <dbReference type="NCBI Taxonomy" id="1520"/>
    <lineage>
        <taxon>Bacteria</taxon>
        <taxon>Bacillati</taxon>
        <taxon>Bacillota</taxon>
        <taxon>Clostridia</taxon>
        <taxon>Eubacteriales</taxon>
        <taxon>Clostridiaceae</taxon>
        <taxon>Clostridium</taxon>
    </lineage>
</organism>
<evidence type="ECO:0000259" key="5">
    <source>
        <dbReference type="PROSITE" id="PS51918"/>
    </source>
</evidence>
<dbReference type="PANTHER" id="PTHR11228">
    <property type="entry name" value="RADICAL SAM DOMAIN PROTEIN"/>
    <property type="match status" value="1"/>
</dbReference>
<protein>
    <submittedName>
        <fullName evidence="6">MoaA/NifB/PqqE/SkfB family radical SAM enzyme</fullName>
    </submittedName>
</protein>
<evidence type="ECO:0000313" key="7">
    <source>
        <dbReference type="Proteomes" id="UP001193748"/>
    </source>
</evidence>
<dbReference type="GO" id="GO:0051536">
    <property type="term" value="F:iron-sulfur cluster binding"/>
    <property type="evidence" value="ECO:0007669"/>
    <property type="project" value="UniProtKB-KW"/>
</dbReference>
<dbReference type="EMBL" id="JABSWW010000001">
    <property type="protein sequence ID" value="NRT88970.1"/>
    <property type="molecule type" value="Genomic_DNA"/>
</dbReference>